<dbReference type="AlphaFoldDB" id="A0A8J6DR60"/>
<evidence type="ECO:0000313" key="3">
    <source>
        <dbReference type="Proteomes" id="UP000700334"/>
    </source>
</evidence>
<feature type="region of interest" description="Disordered" evidence="1">
    <location>
        <begin position="53"/>
        <end position="81"/>
    </location>
</feature>
<feature type="compositionally biased region" description="Basic residues" evidence="1">
    <location>
        <begin position="60"/>
        <end position="71"/>
    </location>
</feature>
<keyword evidence="3" id="KW-1185">Reference proteome</keyword>
<organism evidence="2 3">
    <name type="scientific">Galemys pyrenaicus</name>
    <name type="common">Iberian desman</name>
    <name type="synonym">Pyrenean desman</name>
    <dbReference type="NCBI Taxonomy" id="202257"/>
    <lineage>
        <taxon>Eukaryota</taxon>
        <taxon>Metazoa</taxon>
        <taxon>Chordata</taxon>
        <taxon>Craniata</taxon>
        <taxon>Vertebrata</taxon>
        <taxon>Euteleostomi</taxon>
        <taxon>Mammalia</taxon>
        <taxon>Eutheria</taxon>
        <taxon>Laurasiatheria</taxon>
        <taxon>Eulipotyphla</taxon>
        <taxon>Talpidae</taxon>
        <taxon>Galemys</taxon>
    </lineage>
</organism>
<comment type="caution">
    <text evidence="2">The sequence shown here is derived from an EMBL/GenBank/DDBJ whole genome shotgun (WGS) entry which is preliminary data.</text>
</comment>
<accession>A0A8J6DR60</accession>
<evidence type="ECO:0000256" key="1">
    <source>
        <dbReference type="SAM" id="MobiDB-lite"/>
    </source>
</evidence>
<reference evidence="2" key="1">
    <citation type="journal article" date="2021" name="Evol. Appl.">
        <title>The genome of the Pyrenean desman and the effects of bottlenecks and inbreeding on the genomic landscape of an endangered species.</title>
        <authorList>
            <person name="Escoda L."/>
            <person name="Castresana J."/>
        </authorList>
    </citation>
    <scope>NUCLEOTIDE SEQUENCE</scope>
    <source>
        <strain evidence="2">IBE-C5619</strain>
    </source>
</reference>
<dbReference type="EMBL" id="JAGFMF010011668">
    <property type="protein sequence ID" value="KAG8516785.1"/>
    <property type="molecule type" value="Genomic_DNA"/>
</dbReference>
<evidence type="ECO:0000313" key="2">
    <source>
        <dbReference type="EMBL" id="KAG8516785.1"/>
    </source>
</evidence>
<sequence length="81" mass="9176">VISENGLLLTSRRNLTKLCKSRGLNICVHFKNTMKLPGPSELIVTEKEQIVPKSEEKGAQKKKISQKKLRKEKLMPGIKFS</sequence>
<feature type="non-terminal residue" evidence="2">
    <location>
        <position position="1"/>
    </location>
</feature>
<gene>
    <name evidence="2" type="ORF">J0S82_011645</name>
</gene>
<dbReference type="Proteomes" id="UP000700334">
    <property type="component" value="Unassembled WGS sequence"/>
</dbReference>
<name>A0A8J6DR60_GALPY</name>
<feature type="non-terminal residue" evidence="2">
    <location>
        <position position="81"/>
    </location>
</feature>
<proteinExistence type="predicted"/>
<protein>
    <submittedName>
        <fullName evidence="2">Uncharacterized protein</fullName>
    </submittedName>
</protein>